<feature type="compositionally biased region" description="Basic and acidic residues" evidence="1">
    <location>
        <begin position="7"/>
        <end position="22"/>
    </location>
</feature>
<dbReference type="EMBL" id="NWSY01000058">
    <property type="protein sequence ID" value="PDT19232.1"/>
    <property type="molecule type" value="Genomic_DNA"/>
</dbReference>
<dbReference type="Proteomes" id="UP000219914">
    <property type="component" value="Unassembled WGS sequence"/>
</dbReference>
<comment type="caution">
    <text evidence="2">The sequence shown here is derived from an EMBL/GenBank/DDBJ whole genome shotgun (WGS) entry which is preliminary data.</text>
</comment>
<gene>
    <name evidence="2" type="ORF">CO674_34080</name>
</gene>
<sequence length="143" mass="16244">MISFVDDGDRPLSCKEGSRTAERGSQAGEPIFPERSETQQRKNWGRRAVLDAGFAGVKLDVRERRDPRTRRGRDRFRREPAGGVEDRTAALRLGNSLTSFRERGRDRRRRRCSGSVSGANSTRPPIGRLAQIHDLRLQRSSQK</sequence>
<feature type="compositionally biased region" description="Polar residues" evidence="1">
    <location>
        <begin position="114"/>
        <end position="123"/>
    </location>
</feature>
<keyword evidence="3" id="KW-1185">Reference proteome</keyword>
<proteinExistence type="predicted"/>
<evidence type="ECO:0000313" key="3">
    <source>
        <dbReference type="Proteomes" id="UP000219914"/>
    </source>
</evidence>
<accession>A0ABX4JGR1</accession>
<protein>
    <submittedName>
        <fullName evidence="2">Uncharacterized protein</fullName>
    </submittedName>
</protein>
<reference evidence="2 3" key="1">
    <citation type="submission" date="2017-09" db="EMBL/GenBank/DDBJ databases">
        <title>Comparative genomics of rhizobia isolated from Phaseolus vulgaris in China.</title>
        <authorList>
            <person name="Tong W."/>
        </authorList>
    </citation>
    <scope>NUCLEOTIDE SEQUENCE [LARGE SCALE GENOMIC DNA]</scope>
    <source>
        <strain evidence="2 3">FH14</strain>
    </source>
</reference>
<feature type="region of interest" description="Disordered" evidence="1">
    <location>
        <begin position="61"/>
        <end position="84"/>
    </location>
</feature>
<organism evidence="2 3">
    <name type="scientific">Rhizobium hidalgonense</name>
    <dbReference type="NCBI Taxonomy" id="1538159"/>
    <lineage>
        <taxon>Bacteria</taxon>
        <taxon>Pseudomonadati</taxon>
        <taxon>Pseudomonadota</taxon>
        <taxon>Alphaproteobacteria</taxon>
        <taxon>Hyphomicrobiales</taxon>
        <taxon>Rhizobiaceae</taxon>
        <taxon>Rhizobium/Agrobacterium group</taxon>
        <taxon>Rhizobium</taxon>
    </lineage>
</organism>
<evidence type="ECO:0000313" key="2">
    <source>
        <dbReference type="EMBL" id="PDT19232.1"/>
    </source>
</evidence>
<feature type="region of interest" description="Disordered" evidence="1">
    <location>
        <begin position="1"/>
        <end position="44"/>
    </location>
</feature>
<feature type="region of interest" description="Disordered" evidence="1">
    <location>
        <begin position="102"/>
        <end position="143"/>
    </location>
</feature>
<evidence type="ECO:0000256" key="1">
    <source>
        <dbReference type="SAM" id="MobiDB-lite"/>
    </source>
</evidence>
<name>A0ABX4JGR1_9HYPH</name>